<keyword evidence="6 10" id="KW-0472">Membrane</keyword>
<feature type="domain" description="Methyl-accepting transducer" evidence="11">
    <location>
        <begin position="358"/>
        <end position="594"/>
    </location>
</feature>
<dbReference type="Proteomes" id="UP000029264">
    <property type="component" value="Unassembled WGS sequence"/>
</dbReference>
<dbReference type="FunFam" id="1.10.287.950:FF:000001">
    <property type="entry name" value="Methyl-accepting chemotaxis sensory transducer"/>
    <property type="match status" value="1"/>
</dbReference>
<dbReference type="CDD" id="cd06225">
    <property type="entry name" value="HAMP"/>
    <property type="match status" value="1"/>
</dbReference>
<dbReference type="InterPro" id="IPR004090">
    <property type="entry name" value="Chemotax_Me-accpt_rcpt"/>
</dbReference>
<evidence type="ECO:0000313" key="13">
    <source>
        <dbReference type="EMBL" id="KFZ37461.1"/>
    </source>
</evidence>
<dbReference type="GO" id="GO:0005886">
    <property type="term" value="C:plasma membrane"/>
    <property type="evidence" value="ECO:0007669"/>
    <property type="project" value="UniProtKB-SubCell"/>
</dbReference>
<feature type="domain" description="HAMP" evidence="12">
    <location>
        <begin position="298"/>
        <end position="353"/>
    </location>
</feature>
<keyword evidence="5 10" id="KW-1133">Transmembrane helix</keyword>
<keyword evidence="2" id="KW-1003">Cell membrane</keyword>
<dbReference type="GO" id="GO:0007165">
    <property type="term" value="P:signal transduction"/>
    <property type="evidence" value="ECO:0007669"/>
    <property type="project" value="UniProtKB-KW"/>
</dbReference>
<dbReference type="GO" id="GO:0004888">
    <property type="term" value="F:transmembrane signaling receptor activity"/>
    <property type="evidence" value="ECO:0007669"/>
    <property type="project" value="InterPro"/>
</dbReference>
<evidence type="ECO:0000256" key="7">
    <source>
        <dbReference type="ARBA" id="ARBA00023224"/>
    </source>
</evidence>
<dbReference type="GO" id="GO:0006935">
    <property type="term" value="P:chemotaxis"/>
    <property type="evidence" value="ECO:0007669"/>
    <property type="project" value="UniProtKB-KW"/>
</dbReference>
<dbReference type="SUPFAM" id="SSF58104">
    <property type="entry name" value="Methyl-accepting chemotaxis protein (MCP) signaling domain"/>
    <property type="match status" value="1"/>
</dbReference>
<reference evidence="13 14" key="1">
    <citation type="submission" date="2014-06" db="EMBL/GenBank/DDBJ databases">
        <title>Shewanella sp. YQH10.</title>
        <authorList>
            <person name="Liu Y."/>
            <person name="Zeng R."/>
        </authorList>
    </citation>
    <scope>NUCLEOTIDE SEQUENCE [LARGE SCALE GENOMIC DNA]</scope>
    <source>
        <strain evidence="13 14">YQH10</strain>
    </source>
</reference>
<evidence type="ECO:0000256" key="4">
    <source>
        <dbReference type="ARBA" id="ARBA00022692"/>
    </source>
</evidence>
<accession>A0A094JYH1</accession>
<evidence type="ECO:0000256" key="6">
    <source>
        <dbReference type="ARBA" id="ARBA00023136"/>
    </source>
</evidence>
<dbReference type="InterPro" id="IPR004089">
    <property type="entry name" value="MCPsignal_dom"/>
</dbReference>
<keyword evidence="7 9" id="KW-0807">Transducer</keyword>
<evidence type="ECO:0000256" key="2">
    <source>
        <dbReference type="ARBA" id="ARBA00022475"/>
    </source>
</evidence>
<evidence type="ECO:0000256" key="1">
    <source>
        <dbReference type="ARBA" id="ARBA00004651"/>
    </source>
</evidence>
<evidence type="ECO:0000259" key="11">
    <source>
        <dbReference type="PROSITE" id="PS50111"/>
    </source>
</evidence>
<comment type="caution">
    <text evidence="13">The sequence shown here is derived from an EMBL/GenBank/DDBJ whole genome shotgun (WGS) entry which is preliminary data.</text>
</comment>
<dbReference type="InterPro" id="IPR029151">
    <property type="entry name" value="Sensor-like_sf"/>
</dbReference>
<dbReference type="PANTHER" id="PTHR32089">
    <property type="entry name" value="METHYL-ACCEPTING CHEMOTAXIS PROTEIN MCPB"/>
    <property type="match status" value="1"/>
</dbReference>
<dbReference type="InterPro" id="IPR033479">
    <property type="entry name" value="dCache_1"/>
</dbReference>
<sequence length="630" mass="68674">MRTTLKVRLLAASTLSVLFTVILLVGMSSYFIRSNAMDSTEREVRELINTFASGVGQWMLDRENAVKSLGKTIEKSPGQDVTPYLMEMHEAMDFGLTYYGDEQGNMHRQDPSLHVAGYDPRIRPWYKGAKETQAMFISSPYVSATMKQLVVTISQPVMQNGQFAGAAAANLAIEELTNSVRKLKLPGDGYGVLLERNGLVISHPNSEMNGKPITDANAAFTSSWLSQRAASDHLDEFFYRGSTKLFYVQNVPNTNWALMFVLDKGSIMSAATSLAWMMSMVGVGFLVLFGVVLFLVFKAQFRDLERVSQALNDISQGAGDLTVRIAVKKDYDEIGVLAGGFNRFVEHLHGMISRMGQIAEQLGVQSQDTRRSAEQNNQSIAVQQDEITMVATAVTEMASATEEIASNAELTAQTAQDAVGLAVNGQQQVTQSQQSIRSLAEEVDNASQIIGELNEHSQKINSILLTISGIAEQTNLLALNAAIEAARAGEQGRGFAVVADEVRVLSQRTHASTQEIQAMIETLQRTASKAVTSMDHSHTMAETSVQDAESASASLEQINNAIHQISDMASQIATAAEEQTSVTSEINRNTEAIREVSLNLSDESVIATEKAQQLSALAQSLQQEVGRFRL</sequence>
<dbReference type="PRINTS" id="PR00260">
    <property type="entry name" value="CHEMTRNSDUCR"/>
</dbReference>
<dbReference type="PANTHER" id="PTHR32089:SF117">
    <property type="entry name" value="METHYL ACCEPTING SENSORY TRANSDUCER WITH CACHE_1 SMALL MOLECULE BINDING DOMAIN"/>
    <property type="match status" value="1"/>
</dbReference>
<comment type="subcellular location">
    <subcellularLocation>
        <location evidence="1">Cell membrane</location>
        <topology evidence="1">Multi-pass membrane protein</topology>
    </subcellularLocation>
</comment>
<keyword evidence="14" id="KW-1185">Reference proteome</keyword>
<evidence type="ECO:0000256" key="8">
    <source>
        <dbReference type="ARBA" id="ARBA00029447"/>
    </source>
</evidence>
<evidence type="ECO:0000259" key="12">
    <source>
        <dbReference type="PROSITE" id="PS50885"/>
    </source>
</evidence>
<evidence type="ECO:0000256" key="9">
    <source>
        <dbReference type="PROSITE-ProRule" id="PRU00284"/>
    </source>
</evidence>
<dbReference type="Pfam" id="PF02743">
    <property type="entry name" value="dCache_1"/>
    <property type="match status" value="1"/>
</dbReference>
<keyword evidence="4 10" id="KW-0812">Transmembrane</keyword>
<dbReference type="CDD" id="cd12912">
    <property type="entry name" value="PDC2_MCP_like"/>
    <property type="match status" value="1"/>
</dbReference>
<dbReference type="Gene3D" id="1.10.287.950">
    <property type="entry name" value="Methyl-accepting chemotaxis protein"/>
    <property type="match status" value="1"/>
</dbReference>
<dbReference type="Gene3D" id="3.30.450.20">
    <property type="entry name" value="PAS domain"/>
    <property type="match status" value="2"/>
</dbReference>
<evidence type="ECO:0000256" key="3">
    <source>
        <dbReference type="ARBA" id="ARBA00022500"/>
    </source>
</evidence>
<comment type="similarity">
    <text evidence="8">Belongs to the methyl-accepting chemotaxis (MCP) protein family.</text>
</comment>
<dbReference type="eggNOG" id="COG0840">
    <property type="taxonomic scope" value="Bacteria"/>
</dbReference>
<protein>
    <submittedName>
        <fullName evidence="13">Chemotaxis protein</fullName>
    </submittedName>
</protein>
<evidence type="ECO:0000313" key="14">
    <source>
        <dbReference type="Proteomes" id="UP000029264"/>
    </source>
</evidence>
<proteinExistence type="inferred from homology"/>
<dbReference type="RefSeq" id="WP_037442635.1">
    <property type="nucleotide sequence ID" value="NZ_JPEO01000006.1"/>
</dbReference>
<evidence type="ECO:0000256" key="10">
    <source>
        <dbReference type="SAM" id="Phobius"/>
    </source>
</evidence>
<name>A0A094JYH1_9GAMM</name>
<dbReference type="Pfam" id="PF00015">
    <property type="entry name" value="MCPsignal"/>
    <property type="match status" value="1"/>
</dbReference>
<evidence type="ECO:0000256" key="5">
    <source>
        <dbReference type="ARBA" id="ARBA00022989"/>
    </source>
</evidence>
<dbReference type="CDD" id="cd12913">
    <property type="entry name" value="PDC1_MCP_like"/>
    <property type="match status" value="1"/>
</dbReference>
<dbReference type="SUPFAM" id="SSF103190">
    <property type="entry name" value="Sensory domain-like"/>
    <property type="match status" value="1"/>
</dbReference>
<dbReference type="SMART" id="SM00283">
    <property type="entry name" value="MA"/>
    <property type="match status" value="1"/>
</dbReference>
<dbReference type="Pfam" id="PF00672">
    <property type="entry name" value="HAMP"/>
    <property type="match status" value="1"/>
</dbReference>
<dbReference type="AlphaFoldDB" id="A0A094JYH1"/>
<organism evidence="13 14">
    <name type="scientific">Shewanella mangrovi</name>
    <dbReference type="NCBI Taxonomy" id="1515746"/>
    <lineage>
        <taxon>Bacteria</taxon>
        <taxon>Pseudomonadati</taxon>
        <taxon>Pseudomonadota</taxon>
        <taxon>Gammaproteobacteria</taxon>
        <taxon>Alteromonadales</taxon>
        <taxon>Shewanellaceae</taxon>
        <taxon>Shewanella</taxon>
    </lineage>
</organism>
<dbReference type="STRING" id="1515746.HR45_10625"/>
<feature type="transmembrane region" description="Helical" evidence="10">
    <location>
        <begin position="274"/>
        <end position="297"/>
    </location>
</feature>
<dbReference type="PROSITE" id="PS50111">
    <property type="entry name" value="CHEMOTAXIS_TRANSDUC_2"/>
    <property type="match status" value="1"/>
</dbReference>
<dbReference type="PROSITE" id="PS50885">
    <property type="entry name" value="HAMP"/>
    <property type="match status" value="1"/>
</dbReference>
<dbReference type="OrthoDB" id="2489132at2"/>
<gene>
    <name evidence="13" type="ORF">HR45_10625</name>
</gene>
<dbReference type="InterPro" id="IPR003660">
    <property type="entry name" value="HAMP_dom"/>
</dbReference>
<dbReference type="EMBL" id="JPEO01000006">
    <property type="protein sequence ID" value="KFZ37461.1"/>
    <property type="molecule type" value="Genomic_DNA"/>
</dbReference>
<dbReference type="SMART" id="SM00304">
    <property type="entry name" value="HAMP"/>
    <property type="match status" value="2"/>
</dbReference>
<dbReference type="CDD" id="cd11386">
    <property type="entry name" value="MCP_signal"/>
    <property type="match status" value="1"/>
</dbReference>
<keyword evidence="3" id="KW-0145">Chemotaxis</keyword>